<protein>
    <recommendedName>
        <fullName evidence="5">Glycine rich protein</fullName>
    </recommendedName>
</protein>
<evidence type="ECO:0000256" key="1">
    <source>
        <dbReference type="SAM" id="MobiDB-lite"/>
    </source>
</evidence>
<evidence type="ECO:0000313" key="3">
    <source>
        <dbReference type="EMBL" id="KAB1638866.1"/>
    </source>
</evidence>
<dbReference type="AlphaFoldDB" id="A0A7J5B3Y9"/>
<gene>
    <name evidence="3" type="ORF">F8O03_00450</name>
</gene>
<accession>A0A7J5B3Y9</accession>
<comment type="caution">
    <text evidence="3">The sequence shown here is derived from an EMBL/GenBank/DDBJ whole genome shotgun (WGS) entry which is preliminary data.</text>
</comment>
<dbReference type="RefSeq" id="WP_151421920.1">
    <property type="nucleotide sequence ID" value="NZ_CANKVH010000004.1"/>
</dbReference>
<organism evidence="3 4">
    <name type="scientific">Pseudoclavibacter terrae</name>
    <dbReference type="NCBI Taxonomy" id="1530195"/>
    <lineage>
        <taxon>Bacteria</taxon>
        <taxon>Bacillati</taxon>
        <taxon>Actinomycetota</taxon>
        <taxon>Actinomycetes</taxon>
        <taxon>Micrococcales</taxon>
        <taxon>Microbacteriaceae</taxon>
        <taxon>Pseudoclavibacter</taxon>
    </lineage>
</organism>
<dbReference type="Proteomes" id="UP000490386">
    <property type="component" value="Unassembled WGS sequence"/>
</dbReference>
<keyword evidence="4" id="KW-1185">Reference proteome</keyword>
<evidence type="ECO:0000256" key="2">
    <source>
        <dbReference type="SAM" id="SignalP"/>
    </source>
</evidence>
<evidence type="ECO:0008006" key="5">
    <source>
        <dbReference type="Google" id="ProtNLM"/>
    </source>
</evidence>
<feature type="region of interest" description="Disordered" evidence="1">
    <location>
        <begin position="262"/>
        <end position="281"/>
    </location>
</feature>
<keyword evidence="2" id="KW-0732">Signal</keyword>
<name>A0A7J5B3Y9_9MICO</name>
<dbReference type="PROSITE" id="PS51318">
    <property type="entry name" value="TAT"/>
    <property type="match status" value="1"/>
</dbReference>
<sequence>MSEHLPSPDPSSSPTSRRRVLQGAAWSVPVLAMAVAAPSFAASAACTGAIATYTNTTNFTTITVPAGTRAFTYVVRGAGGGRGSSAGSSTIPGSQGGIATGRVVFGAALTVPLPLRVYVGQGGQMGSNTTGTVALGGTGYGAGGSSTPTRPAQTNQAVIYTGGGGGGSAITLSSGAPLVVAGGGGGGGISEFITNSTKQQAVLSAPFQGLQYGTASAIAAPNGRGSGLAGFTENVTTFSVSPGLAPSGAAAATGGVAGGAQTYSTPPAPAGNPSSGWSQVSSIAGTAGGSFSTTSGGNGGNGAAVLGAISGSRNLSASAGGGGGGYAGGGGGGIARGRFGAQTNTSAAVSTGAAGSSFVASTAINQGAVSLRVNVNAYSTSALTPNVQALRGHAGQVEIRYCS</sequence>
<dbReference type="EMBL" id="WBJX01000001">
    <property type="protein sequence ID" value="KAB1638866.1"/>
    <property type="molecule type" value="Genomic_DNA"/>
</dbReference>
<feature type="signal peptide" evidence="2">
    <location>
        <begin position="1"/>
        <end position="41"/>
    </location>
</feature>
<dbReference type="InterPro" id="IPR006311">
    <property type="entry name" value="TAT_signal"/>
</dbReference>
<evidence type="ECO:0000313" key="4">
    <source>
        <dbReference type="Proteomes" id="UP000490386"/>
    </source>
</evidence>
<feature type="chain" id="PRO_5029784070" description="Glycine rich protein" evidence="2">
    <location>
        <begin position="42"/>
        <end position="403"/>
    </location>
</feature>
<dbReference type="OrthoDB" id="9998096at2"/>
<proteinExistence type="predicted"/>
<reference evidence="3 4" key="1">
    <citation type="submission" date="2019-09" db="EMBL/GenBank/DDBJ databases">
        <title>Phylogeny of genus Pseudoclavibacter and closely related genus.</title>
        <authorList>
            <person name="Li Y."/>
        </authorList>
    </citation>
    <scope>NUCLEOTIDE SEQUENCE [LARGE SCALE GENOMIC DNA]</scope>
    <source>
        <strain evidence="3 4">THG-MD12</strain>
    </source>
</reference>